<dbReference type="CDD" id="cd00446">
    <property type="entry name" value="GrpE"/>
    <property type="match status" value="1"/>
</dbReference>
<dbReference type="InterPro" id="IPR000740">
    <property type="entry name" value="GrpE"/>
</dbReference>
<dbReference type="SUPFAM" id="SSF58014">
    <property type="entry name" value="Coiled-coil domain of nucleotide exchange factor GrpE"/>
    <property type="match status" value="1"/>
</dbReference>
<feature type="region of interest" description="Disordered" evidence="3">
    <location>
        <begin position="1"/>
        <end position="51"/>
    </location>
</feature>
<dbReference type="GO" id="GO:0042803">
    <property type="term" value="F:protein homodimerization activity"/>
    <property type="evidence" value="ECO:0007669"/>
    <property type="project" value="InterPro"/>
</dbReference>
<sequence length="192" mass="21789">MQNKEHGDKENTIPTEELAAEEAAIAVDDTAKAQEETSTEAPPQVDERDSKIEDLQNKLLRLQADFDNLRRRNNEEQTQLAGFVTAGVVGKFLKVLDNFERAEESIAKSPDSETIRLGLEKIHKQFEQALKELNVVEIPSQGEKFNPEFHEAIMRAENVELPEDTIDLVLEKGYKINNRIIRHSKVRVVTKG</sequence>
<dbReference type="Gene3D" id="3.90.20.20">
    <property type="match status" value="1"/>
</dbReference>
<comment type="similarity">
    <text evidence="1">Belongs to the GrpE family.</text>
</comment>
<organism evidence="4">
    <name type="scientific">bioreactor metagenome</name>
    <dbReference type="NCBI Taxonomy" id="1076179"/>
    <lineage>
        <taxon>unclassified sequences</taxon>
        <taxon>metagenomes</taxon>
        <taxon>ecological metagenomes</taxon>
    </lineage>
</organism>
<evidence type="ECO:0000313" key="4">
    <source>
        <dbReference type="EMBL" id="MPL78394.1"/>
    </source>
</evidence>
<dbReference type="Gene3D" id="2.30.22.10">
    <property type="entry name" value="Head domain of nucleotide exchange factor GrpE"/>
    <property type="match status" value="1"/>
</dbReference>
<keyword evidence="2" id="KW-0143">Chaperone</keyword>
<reference evidence="4" key="1">
    <citation type="submission" date="2019-08" db="EMBL/GenBank/DDBJ databases">
        <authorList>
            <person name="Kucharzyk K."/>
            <person name="Murdoch R.W."/>
            <person name="Higgins S."/>
            <person name="Loffler F."/>
        </authorList>
    </citation>
    <scope>NUCLEOTIDE SEQUENCE</scope>
</reference>
<comment type="caution">
    <text evidence="4">The sequence shown here is derived from an EMBL/GenBank/DDBJ whole genome shotgun (WGS) entry which is preliminary data.</text>
</comment>
<dbReference type="PANTHER" id="PTHR21237">
    <property type="entry name" value="GRPE PROTEIN"/>
    <property type="match status" value="1"/>
</dbReference>
<dbReference type="AlphaFoldDB" id="A0A644UHI0"/>
<name>A0A644UHI0_9ZZZZ</name>
<evidence type="ECO:0000256" key="3">
    <source>
        <dbReference type="SAM" id="MobiDB-lite"/>
    </source>
</evidence>
<proteinExistence type="inferred from homology"/>
<dbReference type="PRINTS" id="PR00773">
    <property type="entry name" value="GRPEPROTEIN"/>
</dbReference>
<dbReference type="PANTHER" id="PTHR21237:SF23">
    <property type="entry name" value="GRPE PROTEIN HOMOLOG, MITOCHONDRIAL"/>
    <property type="match status" value="1"/>
</dbReference>
<dbReference type="GO" id="GO:0051087">
    <property type="term" value="F:protein-folding chaperone binding"/>
    <property type="evidence" value="ECO:0007669"/>
    <property type="project" value="InterPro"/>
</dbReference>
<dbReference type="HAMAP" id="MF_01151">
    <property type="entry name" value="GrpE"/>
    <property type="match status" value="1"/>
</dbReference>
<dbReference type="InterPro" id="IPR013805">
    <property type="entry name" value="GrpE_CC"/>
</dbReference>
<dbReference type="GO" id="GO:0006457">
    <property type="term" value="P:protein folding"/>
    <property type="evidence" value="ECO:0007669"/>
    <property type="project" value="InterPro"/>
</dbReference>
<gene>
    <name evidence="4" type="primary">grpE_11</name>
    <name evidence="4" type="ORF">SDC9_24258</name>
</gene>
<dbReference type="GO" id="GO:0051082">
    <property type="term" value="F:unfolded protein binding"/>
    <property type="evidence" value="ECO:0007669"/>
    <property type="project" value="TreeGrafter"/>
</dbReference>
<dbReference type="PROSITE" id="PS01071">
    <property type="entry name" value="GRPE"/>
    <property type="match status" value="1"/>
</dbReference>
<protein>
    <submittedName>
        <fullName evidence="4">Protein GrpE</fullName>
    </submittedName>
</protein>
<evidence type="ECO:0000256" key="1">
    <source>
        <dbReference type="ARBA" id="ARBA00009054"/>
    </source>
</evidence>
<feature type="compositionally biased region" description="Basic and acidic residues" evidence="3">
    <location>
        <begin position="1"/>
        <end position="11"/>
    </location>
</feature>
<dbReference type="Pfam" id="PF01025">
    <property type="entry name" value="GrpE"/>
    <property type="match status" value="1"/>
</dbReference>
<dbReference type="SUPFAM" id="SSF51064">
    <property type="entry name" value="Head domain of nucleotide exchange factor GrpE"/>
    <property type="match status" value="1"/>
</dbReference>
<dbReference type="InterPro" id="IPR009012">
    <property type="entry name" value="GrpE_head"/>
</dbReference>
<evidence type="ECO:0000256" key="2">
    <source>
        <dbReference type="ARBA" id="ARBA00023186"/>
    </source>
</evidence>
<dbReference type="GO" id="GO:0000774">
    <property type="term" value="F:adenyl-nucleotide exchange factor activity"/>
    <property type="evidence" value="ECO:0007669"/>
    <property type="project" value="InterPro"/>
</dbReference>
<dbReference type="EMBL" id="VSSQ01000116">
    <property type="protein sequence ID" value="MPL78394.1"/>
    <property type="molecule type" value="Genomic_DNA"/>
</dbReference>
<accession>A0A644UHI0</accession>